<evidence type="ECO:0000259" key="2">
    <source>
        <dbReference type="Pfam" id="PF08401"/>
    </source>
</evidence>
<dbReference type="InterPro" id="IPR041459">
    <property type="entry name" value="MPTase-PolyVal"/>
</dbReference>
<comment type="caution">
    <text evidence="4">The sequence shown here is derived from an EMBL/GenBank/DDBJ whole genome shotgun (WGS) entry which is preliminary data.</text>
</comment>
<evidence type="ECO:0000259" key="3">
    <source>
        <dbReference type="Pfam" id="PF18818"/>
    </source>
</evidence>
<proteinExistence type="predicted"/>
<protein>
    <recommendedName>
        <fullName evidence="6">DUF1738 domain-containing protein</fullName>
    </recommendedName>
</protein>
<feature type="domain" description="Polyvalent protein metallopeptidase" evidence="3">
    <location>
        <begin position="176"/>
        <end position="299"/>
    </location>
</feature>
<feature type="region of interest" description="Disordered" evidence="1">
    <location>
        <begin position="342"/>
        <end position="373"/>
    </location>
</feature>
<feature type="region of interest" description="Disordered" evidence="1">
    <location>
        <begin position="430"/>
        <end position="453"/>
    </location>
</feature>
<dbReference type="RefSeq" id="WP_407844528.1">
    <property type="nucleotide sequence ID" value="NZ_BAAFSG010000001.1"/>
</dbReference>
<dbReference type="Pfam" id="PF18818">
    <property type="entry name" value="MPTase-PolyVal"/>
    <property type="match status" value="1"/>
</dbReference>
<accession>A0ABQ0E851</accession>
<dbReference type="InterPro" id="IPR013610">
    <property type="entry name" value="ArdC_N"/>
</dbReference>
<reference evidence="4 5" key="1">
    <citation type="journal article" date="2025" name="Int. J. Syst. Evol. Microbiol.">
        <title>Desulfovibrio falkowii sp. nov., Porphyromonas miyakawae sp. nov., Mediterraneibacter flintii sp. nov. and Owariibacterium komagatae gen. nov., sp. nov., isolated from human faeces.</title>
        <authorList>
            <person name="Hamaguchi T."/>
            <person name="Ohara M."/>
            <person name="Hisatomi A."/>
            <person name="Sekiguchi K."/>
            <person name="Takeda J.I."/>
            <person name="Ueyama J."/>
            <person name="Ito M."/>
            <person name="Nishiwaki H."/>
            <person name="Ogi T."/>
            <person name="Hirayama M."/>
            <person name="Ohkuma M."/>
            <person name="Sakamoto M."/>
            <person name="Ohno K."/>
        </authorList>
    </citation>
    <scope>NUCLEOTIDE SEQUENCE [LARGE SCALE GENOMIC DNA]</scope>
    <source>
        <strain evidence="4 5">13CB8C</strain>
    </source>
</reference>
<dbReference type="Proteomes" id="UP001628192">
    <property type="component" value="Unassembled WGS sequence"/>
</dbReference>
<dbReference type="Pfam" id="PF08401">
    <property type="entry name" value="ArdcN"/>
    <property type="match status" value="1"/>
</dbReference>
<evidence type="ECO:0000313" key="5">
    <source>
        <dbReference type="Proteomes" id="UP001628192"/>
    </source>
</evidence>
<organism evidence="4 5">
    <name type="scientific">Desulfovibrio falkowii</name>
    <dbReference type="NCBI Taxonomy" id="3136602"/>
    <lineage>
        <taxon>Bacteria</taxon>
        <taxon>Pseudomonadati</taxon>
        <taxon>Thermodesulfobacteriota</taxon>
        <taxon>Desulfovibrionia</taxon>
        <taxon>Desulfovibrionales</taxon>
        <taxon>Desulfovibrionaceae</taxon>
        <taxon>Desulfovibrio</taxon>
    </lineage>
</organism>
<name>A0ABQ0E851_9BACT</name>
<evidence type="ECO:0008006" key="6">
    <source>
        <dbReference type="Google" id="ProtNLM"/>
    </source>
</evidence>
<evidence type="ECO:0000256" key="1">
    <source>
        <dbReference type="SAM" id="MobiDB-lite"/>
    </source>
</evidence>
<keyword evidence="5" id="KW-1185">Reference proteome</keyword>
<dbReference type="EMBL" id="BAAFSG010000001">
    <property type="protein sequence ID" value="GAB1253928.1"/>
    <property type="molecule type" value="Genomic_DNA"/>
</dbReference>
<evidence type="ECO:0000313" key="4">
    <source>
        <dbReference type="EMBL" id="GAB1253928.1"/>
    </source>
</evidence>
<feature type="domain" description="N-terminal" evidence="2">
    <location>
        <begin position="31"/>
        <end position="132"/>
    </location>
</feature>
<gene>
    <name evidence="4" type="ORF">Defa_14150</name>
</gene>
<sequence>MSQTPQQKKSRFQLSREVQENFVNDLSRSMLSLAEKAEQGQPSMGEAPFCPVTGKEYSGANMVRLTLTAMEKGYADNRWLTFKQLQAVREEHPDLNIRIKKGEHGVTVLRPEDVFFTVEQGKWNFVSEEQAKSIPDVQRQTLLYPFTVFNAAQIDNFPAKEQPAPAMTEAQRNDLLERFVASSGVTVEHGKGVPRFDHKTDTVRLPHPENFSGSGDYYAAKLREFFKATGHRSREARQPQKAQTLKSCAFEEMRAEMFSMLAGAKFGLPMPEHGSAERLKLWNQTFSGGDARAVFRAASEAARALTTLRQFEAGEQPAAQWFPKREAWPELVEMQKQRDAASGVSFREDAFSGAPRPAPGGTDSRSPAESADAFDKADDLTVKARLILQNPDFLKMALRLDPSATRELAALCDQVSQALHMELDEKLRSAPGAVENPLPLNEQKAASARRMRM</sequence>